<dbReference type="Pfam" id="PF00089">
    <property type="entry name" value="Trypsin"/>
    <property type="match status" value="1"/>
</dbReference>
<evidence type="ECO:0000313" key="8">
    <source>
        <dbReference type="EMBL" id="KAF7994066.1"/>
    </source>
</evidence>
<dbReference type="GO" id="GO:0004252">
    <property type="term" value="F:serine-type endopeptidase activity"/>
    <property type="evidence" value="ECO:0007669"/>
    <property type="project" value="InterPro"/>
</dbReference>
<gene>
    <name evidence="8" type="ORF">HCN44_011335</name>
</gene>
<evidence type="ECO:0000256" key="1">
    <source>
        <dbReference type="ARBA" id="ARBA00007664"/>
    </source>
</evidence>
<keyword evidence="2" id="KW-0645">Protease</keyword>
<name>A0A834Y045_APHGI</name>
<dbReference type="Gene3D" id="2.40.10.10">
    <property type="entry name" value="Trypsin-like serine proteases"/>
    <property type="match status" value="1"/>
</dbReference>
<dbReference type="GO" id="GO:0006508">
    <property type="term" value="P:proteolysis"/>
    <property type="evidence" value="ECO:0007669"/>
    <property type="project" value="UniProtKB-KW"/>
</dbReference>
<keyword evidence="3" id="KW-0378">Hydrolase</keyword>
<dbReference type="PANTHER" id="PTHR24276">
    <property type="entry name" value="POLYSERASE-RELATED"/>
    <property type="match status" value="1"/>
</dbReference>
<dbReference type="AlphaFoldDB" id="A0A834Y045"/>
<feature type="domain" description="Peptidase S1" evidence="7">
    <location>
        <begin position="27"/>
        <end position="249"/>
    </location>
</feature>
<dbReference type="PANTHER" id="PTHR24276:SF98">
    <property type="entry name" value="FI18310P1-RELATED"/>
    <property type="match status" value="1"/>
</dbReference>
<evidence type="ECO:0000256" key="4">
    <source>
        <dbReference type="ARBA" id="ARBA00022825"/>
    </source>
</evidence>
<reference evidence="8 9" key="1">
    <citation type="submission" date="2020-08" db="EMBL/GenBank/DDBJ databases">
        <title>Aphidius gifuensis genome sequencing and assembly.</title>
        <authorList>
            <person name="Du Z."/>
        </authorList>
    </citation>
    <scope>NUCLEOTIDE SEQUENCE [LARGE SCALE GENOMIC DNA]</scope>
    <source>
        <strain evidence="8">YNYX2018</strain>
        <tissue evidence="8">Adults</tissue>
    </source>
</reference>
<dbReference type="PROSITE" id="PS50240">
    <property type="entry name" value="TRYPSIN_DOM"/>
    <property type="match status" value="1"/>
</dbReference>
<evidence type="ECO:0000256" key="2">
    <source>
        <dbReference type="ARBA" id="ARBA00022670"/>
    </source>
</evidence>
<proteinExistence type="inferred from homology"/>
<feature type="signal peptide" evidence="6">
    <location>
        <begin position="1"/>
        <end position="21"/>
    </location>
</feature>
<dbReference type="InterPro" id="IPR009003">
    <property type="entry name" value="Peptidase_S1_PA"/>
</dbReference>
<sequence length="253" mass="28966">MQTIIISWAIFYFISISGVNGNLPKKIYGGNTVSIIDNPWQVSIQIRNQHICGGAIISMNFVLTAASCVTSQPNIVYGNIEVLSGTNDLTKNSEDLYWKIHENYNPHINWINDIAILKLSSSLYYSIYRQKAGFPVTITNRALYRLTGWGNNPETNLMSRYLQQINVKTISPKICRPQYYKEYYLGDSQHCLFPRITTAQITWGNGGSPVMMARKIIGIISTIPLDSQQYPVIYTFIRPYIDWIKEIEKKFEC</sequence>
<comment type="similarity">
    <text evidence="1">Belongs to the peptidase S1 family.</text>
</comment>
<evidence type="ECO:0000256" key="6">
    <source>
        <dbReference type="SAM" id="SignalP"/>
    </source>
</evidence>
<dbReference type="CDD" id="cd00190">
    <property type="entry name" value="Tryp_SPc"/>
    <property type="match status" value="1"/>
</dbReference>
<evidence type="ECO:0000256" key="3">
    <source>
        <dbReference type="ARBA" id="ARBA00022801"/>
    </source>
</evidence>
<dbReference type="EMBL" id="JACMRX010000003">
    <property type="protein sequence ID" value="KAF7994066.1"/>
    <property type="molecule type" value="Genomic_DNA"/>
</dbReference>
<dbReference type="InterPro" id="IPR001314">
    <property type="entry name" value="Peptidase_S1A"/>
</dbReference>
<dbReference type="InterPro" id="IPR050430">
    <property type="entry name" value="Peptidase_S1"/>
</dbReference>
<evidence type="ECO:0000313" key="9">
    <source>
        <dbReference type="Proteomes" id="UP000639338"/>
    </source>
</evidence>
<keyword evidence="6" id="KW-0732">Signal</keyword>
<keyword evidence="4" id="KW-0720">Serine protease</keyword>
<organism evidence="8 9">
    <name type="scientific">Aphidius gifuensis</name>
    <name type="common">Parasitoid wasp</name>
    <dbReference type="NCBI Taxonomy" id="684658"/>
    <lineage>
        <taxon>Eukaryota</taxon>
        <taxon>Metazoa</taxon>
        <taxon>Ecdysozoa</taxon>
        <taxon>Arthropoda</taxon>
        <taxon>Hexapoda</taxon>
        <taxon>Insecta</taxon>
        <taxon>Pterygota</taxon>
        <taxon>Neoptera</taxon>
        <taxon>Endopterygota</taxon>
        <taxon>Hymenoptera</taxon>
        <taxon>Apocrita</taxon>
        <taxon>Ichneumonoidea</taxon>
        <taxon>Braconidae</taxon>
        <taxon>Aphidiinae</taxon>
        <taxon>Aphidius</taxon>
    </lineage>
</organism>
<protein>
    <recommendedName>
        <fullName evidence="7">Peptidase S1 domain-containing protein</fullName>
    </recommendedName>
</protein>
<accession>A0A834Y045</accession>
<dbReference type="Proteomes" id="UP000639338">
    <property type="component" value="Unassembled WGS sequence"/>
</dbReference>
<dbReference type="InterPro" id="IPR001254">
    <property type="entry name" value="Trypsin_dom"/>
</dbReference>
<feature type="chain" id="PRO_5032698562" description="Peptidase S1 domain-containing protein" evidence="6">
    <location>
        <begin position="22"/>
        <end position="253"/>
    </location>
</feature>
<dbReference type="FunFam" id="2.40.10.10:FF:000068">
    <property type="entry name" value="transmembrane protease serine 2"/>
    <property type="match status" value="1"/>
</dbReference>
<dbReference type="PRINTS" id="PR00722">
    <property type="entry name" value="CHYMOTRYPSIN"/>
</dbReference>
<dbReference type="SUPFAM" id="SSF50494">
    <property type="entry name" value="Trypsin-like serine proteases"/>
    <property type="match status" value="1"/>
</dbReference>
<keyword evidence="5" id="KW-1015">Disulfide bond</keyword>
<comment type="caution">
    <text evidence="8">The sequence shown here is derived from an EMBL/GenBank/DDBJ whole genome shotgun (WGS) entry which is preliminary data.</text>
</comment>
<evidence type="ECO:0000256" key="5">
    <source>
        <dbReference type="ARBA" id="ARBA00023157"/>
    </source>
</evidence>
<evidence type="ECO:0000259" key="7">
    <source>
        <dbReference type="PROSITE" id="PS50240"/>
    </source>
</evidence>
<dbReference type="SMART" id="SM00020">
    <property type="entry name" value="Tryp_SPc"/>
    <property type="match status" value="1"/>
</dbReference>
<keyword evidence="9" id="KW-1185">Reference proteome</keyword>
<dbReference type="OrthoDB" id="7855698at2759"/>
<dbReference type="InterPro" id="IPR043504">
    <property type="entry name" value="Peptidase_S1_PA_chymotrypsin"/>
</dbReference>